<evidence type="ECO:0000256" key="1">
    <source>
        <dbReference type="SAM" id="Phobius"/>
    </source>
</evidence>
<dbReference type="InterPro" id="IPR014528">
    <property type="entry name" value="GdpP/PdeA"/>
</dbReference>
<feature type="transmembrane region" description="Helical" evidence="1">
    <location>
        <begin position="9"/>
        <end position="31"/>
    </location>
</feature>
<organism evidence="4 5">
    <name type="scientific">Mycoplasma struthionis</name>
    <dbReference type="NCBI Taxonomy" id="538220"/>
    <lineage>
        <taxon>Bacteria</taxon>
        <taxon>Bacillati</taxon>
        <taxon>Mycoplasmatota</taxon>
        <taxon>Mollicutes</taxon>
        <taxon>Mycoplasmataceae</taxon>
        <taxon>Mycoplasma</taxon>
    </lineage>
</organism>
<proteinExistence type="predicted"/>
<keyword evidence="1" id="KW-1133">Transmembrane helix</keyword>
<feature type="domain" description="DHHA1" evidence="3">
    <location>
        <begin position="558"/>
        <end position="643"/>
    </location>
</feature>
<evidence type="ECO:0000313" key="4">
    <source>
        <dbReference type="EMBL" id="AZG68607.1"/>
    </source>
</evidence>
<dbReference type="GO" id="GO:0003676">
    <property type="term" value="F:nucleic acid binding"/>
    <property type="evidence" value="ECO:0007669"/>
    <property type="project" value="InterPro"/>
</dbReference>
<dbReference type="Gene3D" id="3.90.1640.10">
    <property type="entry name" value="inorganic pyrophosphatase (n-terminal core)"/>
    <property type="match status" value="1"/>
</dbReference>
<dbReference type="SUPFAM" id="SSF64182">
    <property type="entry name" value="DHH phosphoesterases"/>
    <property type="match status" value="1"/>
</dbReference>
<dbReference type="PANTHER" id="PTHR47618:SF2">
    <property type="entry name" value="CYCLIC-DI-AMP PHOSPHODIESTERASE GDPP"/>
    <property type="match status" value="1"/>
</dbReference>
<dbReference type="AlphaFoldDB" id="A0A3G8LH08"/>
<dbReference type="EMBL" id="CP034044">
    <property type="protein sequence ID" value="AZG68607.1"/>
    <property type="molecule type" value="Genomic_DNA"/>
</dbReference>
<keyword evidence="1" id="KW-0812">Transmembrane</keyword>
<dbReference type="Gene3D" id="3.30.450.20">
    <property type="entry name" value="PAS domain"/>
    <property type="match status" value="1"/>
</dbReference>
<dbReference type="InterPro" id="IPR051319">
    <property type="entry name" value="Oligoribo/pAp-PDE_c-di-AMP_PDE"/>
</dbReference>
<keyword evidence="1" id="KW-0472">Membrane</keyword>
<feature type="transmembrane region" description="Helical" evidence="1">
    <location>
        <begin position="43"/>
        <end position="61"/>
    </location>
</feature>
<dbReference type="RefSeq" id="WP_124724302.1">
    <property type="nucleotide sequence ID" value="NZ_CP034044.1"/>
</dbReference>
<keyword evidence="5" id="KW-1185">Reference proteome</keyword>
<dbReference type="OrthoDB" id="9759476at2"/>
<dbReference type="InterPro" id="IPR001667">
    <property type="entry name" value="DDH_dom"/>
</dbReference>
<evidence type="ECO:0000313" key="5">
    <source>
        <dbReference type="Proteomes" id="UP000275883"/>
    </source>
</evidence>
<sequence>MNEKNKKKLFLILEIIFLFLLPSILFMVGVFKLNTLGKIITSVIYLVFIISTGIYLIFALIKYSRSVTVSKKSLDYFVQTEAGQYGIGIIVFLDAGSISWVSPFVKERFGSIIGQNLKDVFDIKEWNNNNVDFEFKHENQEYEVHVMFERNFVILKDITVQNNLLSDYKRQRIVFGEISIDNIDLYQASLPQEELFKIYTLIVNILDELSKKYNLIYRQYENGRFFLITNQETLETLEKNNFAAFQNINSRSVSKDISITISGGFSFGIFKDDTLDQLAKDALMQSQTRGGDQITVLTKNEKPRHYGSVTEIEVNFSRTNLNYMAKNLIAKLSSKKITKVIAYGHKNADLDALGSTFGIYSLSKAFDKKAYIQNETFDDTTQRVFNNLSKEIKDIFISPKEARALSDDNTLVVICDTSDETRIENQLAFENIKKENIIVLDHHRITKNPDFAYHENLYIDSFASSASEIVTEIIAITNNQDKIDELTAQLLLNGIYLDTNTFQKQTTAKTFNAASILQEWGAKILVSVNTLKMQEEVYKVVKELISSMQEVKPGYFLAYKNIETSTDIISMAADEILRVNGRKAAFVVAKLSGTKKCKMSARGINTNVQIIAEAVNGGGHYGTAAAETSEPIELFVDNIKQAIVSVKDESNNN</sequence>
<evidence type="ECO:0000259" key="3">
    <source>
        <dbReference type="Pfam" id="PF02272"/>
    </source>
</evidence>
<dbReference type="PIRSF" id="PIRSF026583">
    <property type="entry name" value="YybT"/>
    <property type="match status" value="1"/>
</dbReference>
<dbReference type="InterPro" id="IPR003156">
    <property type="entry name" value="DHHA1_dom"/>
</dbReference>
<feature type="domain" description="DDH" evidence="2">
    <location>
        <begin position="339"/>
        <end position="495"/>
    </location>
</feature>
<gene>
    <name evidence="4" type="ORF">EGN60_01325</name>
</gene>
<dbReference type="InterPro" id="IPR038763">
    <property type="entry name" value="DHH_sf"/>
</dbReference>
<name>A0A3G8LH08_9MOLU</name>
<evidence type="ECO:0008006" key="6">
    <source>
        <dbReference type="Google" id="ProtNLM"/>
    </source>
</evidence>
<feature type="transmembrane region" description="Helical" evidence="1">
    <location>
        <begin position="82"/>
        <end position="101"/>
    </location>
</feature>
<dbReference type="KEGG" id="mstr:EGN60_01325"/>
<accession>A0A3G8LH08</accession>
<evidence type="ECO:0000259" key="2">
    <source>
        <dbReference type="Pfam" id="PF01368"/>
    </source>
</evidence>
<protein>
    <recommendedName>
        <fullName evidence="6">GGDEF domain-containing protein</fullName>
    </recommendedName>
</protein>
<dbReference type="Pfam" id="PF02272">
    <property type="entry name" value="DHHA1"/>
    <property type="match status" value="1"/>
</dbReference>
<dbReference type="Proteomes" id="UP000275883">
    <property type="component" value="Chromosome"/>
</dbReference>
<dbReference type="PANTHER" id="PTHR47618">
    <property type="entry name" value="BIFUNCTIONAL OLIGORIBONUCLEASE AND PAP PHOSPHATASE NRNA"/>
    <property type="match status" value="1"/>
</dbReference>
<reference evidence="4 5" key="1">
    <citation type="submission" date="2018-11" db="EMBL/GenBank/DDBJ databases">
        <title>Genome sequence of Mycoplasma struthionis sp. nov.</title>
        <authorList>
            <person name="Spergser J."/>
        </authorList>
    </citation>
    <scope>NUCLEOTIDE SEQUENCE [LARGE SCALE GENOMIC DNA]</scope>
    <source>
        <strain evidence="4 5">237IA</strain>
    </source>
</reference>
<dbReference type="Pfam" id="PF01368">
    <property type="entry name" value="DHH"/>
    <property type="match status" value="1"/>
</dbReference>
<dbReference type="Gene3D" id="3.10.310.30">
    <property type="match status" value="1"/>
</dbReference>
<dbReference type="Pfam" id="PF24898">
    <property type="entry name" value="GGDEF_GdpP"/>
    <property type="match status" value="1"/>
</dbReference>